<keyword evidence="4" id="KW-0464">Manganese</keyword>
<evidence type="ECO:0000313" key="6">
    <source>
        <dbReference type="EMBL" id="RJY14618.1"/>
    </source>
</evidence>
<dbReference type="Pfam" id="PF00491">
    <property type="entry name" value="Arginase"/>
    <property type="match status" value="1"/>
</dbReference>
<protein>
    <submittedName>
        <fullName evidence="6">Arginase</fullName>
    </submittedName>
</protein>
<dbReference type="PANTHER" id="PTHR11358:SF35">
    <property type="entry name" value="FORMIMIDOYLGLUTAMASE"/>
    <property type="match status" value="1"/>
</dbReference>
<reference evidence="6 7" key="1">
    <citation type="submission" date="2018-09" db="EMBL/GenBank/DDBJ databases">
        <title>Phylogeny of the Shewanellaceae, and recommendation for two new genera, Pseudoshewanella and Parashewanella.</title>
        <authorList>
            <person name="Wang G."/>
        </authorList>
    </citation>
    <scope>NUCLEOTIDE SEQUENCE [LARGE SCALE GENOMIC DNA]</scope>
    <source>
        <strain evidence="6 7">KCTC 22492</strain>
    </source>
</reference>
<dbReference type="EMBL" id="QYYH01000063">
    <property type="protein sequence ID" value="RJY14618.1"/>
    <property type="molecule type" value="Genomic_DNA"/>
</dbReference>
<dbReference type="GO" id="GO:0033389">
    <property type="term" value="P:putrescine biosynthetic process from arginine, via agmatine"/>
    <property type="evidence" value="ECO:0007669"/>
    <property type="project" value="TreeGrafter"/>
</dbReference>
<dbReference type="RefSeq" id="WP_121853714.1">
    <property type="nucleotide sequence ID" value="NZ_CP037952.1"/>
</dbReference>
<evidence type="ECO:0000256" key="2">
    <source>
        <dbReference type="ARBA" id="ARBA00022801"/>
    </source>
</evidence>
<comment type="similarity">
    <text evidence="5">Belongs to the arginase family.</text>
</comment>
<name>A0A3A6TZD9_9GAMM</name>
<dbReference type="PANTHER" id="PTHR11358">
    <property type="entry name" value="ARGINASE/AGMATINASE"/>
    <property type="match status" value="1"/>
</dbReference>
<dbReference type="InterPro" id="IPR023696">
    <property type="entry name" value="Ureohydrolase_dom_sf"/>
</dbReference>
<keyword evidence="7" id="KW-1185">Reference proteome</keyword>
<keyword evidence="1" id="KW-0479">Metal-binding</keyword>
<dbReference type="PROSITE" id="PS51409">
    <property type="entry name" value="ARGINASE_2"/>
    <property type="match status" value="1"/>
</dbReference>
<dbReference type="Proteomes" id="UP000273022">
    <property type="component" value="Unassembled WGS sequence"/>
</dbReference>
<evidence type="ECO:0000256" key="3">
    <source>
        <dbReference type="ARBA" id="ARBA00022808"/>
    </source>
</evidence>
<organism evidence="6 7">
    <name type="scientific">Parashewanella spongiae</name>
    <dbReference type="NCBI Taxonomy" id="342950"/>
    <lineage>
        <taxon>Bacteria</taxon>
        <taxon>Pseudomonadati</taxon>
        <taxon>Pseudomonadota</taxon>
        <taxon>Gammaproteobacteria</taxon>
        <taxon>Alteromonadales</taxon>
        <taxon>Shewanellaceae</taxon>
        <taxon>Parashewanella</taxon>
    </lineage>
</organism>
<keyword evidence="2" id="KW-0378">Hydrolase</keyword>
<dbReference type="InterPro" id="IPR006035">
    <property type="entry name" value="Ureohydrolase"/>
</dbReference>
<dbReference type="Gene3D" id="3.40.800.10">
    <property type="entry name" value="Ureohydrolase domain"/>
    <property type="match status" value="1"/>
</dbReference>
<proteinExistence type="inferred from homology"/>
<evidence type="ECO:0000313" key="7">
    <source>
        <dbReference type="Proteomes" id="UP000273022"/>
    </source>
</evidence>
<evidence type="ECO:0000256" key="5">
    <source>
        <dbReference type="PROSITE-ProRule" id="PRU00742"/>
    </source>
</evidence>
<dbReference type="SUPFAM" id="SSF52768">
    <property type="entry name" value="Arginase/deacetylase"/>
    <property type="match status" value="1"/>
</dbReference>
<dbReference type="GO" id="GO:0008783">
    <property type="term" value="F:agmatinase activity"/>
    <property type="evidence" value="ECO:0007669"/>
    <property type="project" value="TreeGrafter"/>
</dbReference>
<comment type="caution">
    <text evidence="6">The sequence shown here is derived from an EMBL/GenBank/DDBJ whole genome shotgun (WGS) entry which is preliminary data.</text>
</comment>
<dbReference type="AlphaFoldDB" id="A0A3A6TZD9"/>
<accession>A0A3A6TZD9</accession>
<dbReference type="OrthoDB" id="9788689at2"/>
<dbReference type="GO" id="GO:0006547">
    <property type="term" value="P:L-histidine metabolic process"/>
    <property type="evidence" value="ECO:0007669"/>
    <property type="project" value="UniProtKB-KW"/>
</dbReference>
<evidence type="ECO:0000256" key="1">
    <source>
        <dbReference type="ARBA" id="ARBA00022723"/>
    </source>
</evidence>
<dbReference type="GO" id="GO:0046872">
    <property type="term" value="F:metal ion binding"/>
    <property type="evidence" value="ECO:0007669"/>
    <property type="project" value="UniProtKB-KW"/>
</dbReference>
<keyword evidence="3" id="KW-0369">Histidine metabolism</keyword>
<evidence type="ECO:0000256" key="4">
    <source>
        <dbReference type="ARBA" id="ARBA00023211"/>
    </source>
</evidence>
<gene>
    <name evidence="6" type="ORF">D5R81_11125</name>
</gene>
<sequence length="343" mass="37671">MFWFRPYTKTTISSWINHRIGETRLGDTIHVLQDSQDLPKQLDKLKAQGVKFGLIGIVEDLGPKGNLGRGGAGDGFGAAVEQWVNLQSNTFLNGNECALLGEIHTQDLQPDDNNDVSAIRNSVAKIDVRVSQLIKLILAAGIEPIAIGGGHNNAYGLLKACYETHNQPVAAVNLDPHSDFRLKEGRHSGNGFSYAAAEGFLGFYHVLGLHELKNSAKNLEQLQQFGGSWHSFQQVWIRREISLLNALDEISTMVNNTTMKLGLELDLDAIENFPSSAMTAAGIPLLDAAHYVHHMAKYCDCQYLHLAEAAPSCHPISVENGRKQVGQSLCELIYAYVQGRLSR</sequence>